<evidence type="ECO:0000313" key="1">
    <source>
        <dbReference type="EMBL" id="CAB5219429.1"/>
    </source>
</evidence>
<name>A0A6J7WMY7_9CAUD</name>
<accession>A0A6J7WMY7</accession>
<reference evidence="1" key="1">
    <citation type="submission" date="2020-05" db="EMBL/GenBank/DDBJ databases">
        <authorList>
            <person name="Chiriac C."/>
            <person name="Salcher M."/>
            <person name="Ghai R."/>
            <person name="Kavagutti S V."/>
        </authorList>
    </citation>
    <scope>NUCLEOTIDE SEQUENCE</scope>
</reference>
<gene>
    <name evidence="1" type="ORF">UFOVP229_71</name>
</gene>
<dbReference type="EMBL" id="LR798271">
    <property type="protein sequence ID" value="CAB5219429.1"/>
    <property type="molecule type" value="Genomic_DNA"/>
</dbReference>
<sequence>MASNYDNTSNTTAQTVITVDQMINFAFSEAGRIPSEMTPENVNRARQALWYILINLSNRGVNLWLLDYLVAGSKTQTRQYTMPTGTVDVREANYRLMTRPSTTTDNVYGAFNTSSLDLEYTIAPGASAHAFYEDGYRFLSAGFYCDTLGTTMNVEYSYDDITWAPMVTVTNGVINEWGYTQIDGSPLAKFWRFRNTTTSPIKARAFSLASVQQDIPLARLNRDSYFNLPNKDFLGERSLQFWFDRQVTPIMNVWPVPQDPFQAFMFLIEMQPQDVGRLTNEIAVPDRWMPAMQAQLSHRVAKLLPGVDINRITMLKNDAIEATITAENEDRDKSPQYITPNISYYTR</sequence>
<organism evidence="1">
    <name type="scientific">uncultured Caudovirales phage</name>
    <dbReference type="NCBI Taxonomy" id="2100421"/>
    <lineage>
        <taxon>Viruses</taxon>
        <taxon>Duplodnaviria</taxon>
        <taxon>Heunggongvirae</taxon>
        <taxon>Uroviricota</taxon>
        <taxon>Caudoviricetes</taxon>
        <taxon>Peduoviridae</taxon>
        <taxon>Maltschvirus</taxon>
        <taxon>Maltschvirus maltsch</taxon>
    </lineage>
</organism>
<protein>
    <submittedName>
        <fullName evidence="1">Uncharacterized protein</fullName>
    </submittedName>
</protein>
<proteinExistence type="predicted"/>